<proteinExistence type="predicted"/>
<name>A0A2J6QN51_9HELO</name>
<feature type="transmembrane region" description="Helical" evidence="1">
    <location>
        <begin position="12"/>
        <end position="34"/>
    </location>
</feature>
<evidence type="ECO:0000256" key="1">
    <source>
        <dbReference type="SAM" id="Phobius"/>
    </source>
</evidence>
<keyword evidence="3" id="KW-1185">Reference proteome</keyword>
<reference evidence="2 3" key="1">
    <citation type="submission" date="2016-05" db="EMBL/GenBank/DDBJ databases">
        <title>A degradative enzymes factory behind the ericoid mycorrhizal symbiosis.</title>
        <authorList>
            <consortium name="DOE Joint Genome Institute"/>
            <person name="Martino E."/>
            <person name="Morin E."/>
            <person name="Grelet G."/>
            <person name="Kuo A."/>
            <person name="Kohler A."/>
            <person name="Daghino S."/>
            <person name="Barry K."/>
            <person name="Choi C."/>
            <person name="Cichocki N."/>
            <person name="Clum A."/>
            <person name="Copeland A."/>
            <person name="Hainaut M."/>
            <person name="Haridas S."/>
            <person name="Labutti K."/>
            <person name="Lindquist E."/>
            <person name="Lipzen A."/>
            <person name="Khouja H.-R."/>
            <person name="Murat C."/>
            <person name="Ohm R."/>
            <person name="Olson A."/>
            <person name="Spatafora J."/>
            <person name="Veneault-Fourrey C."/>
            <person name="Henrissat B."/>
            <person name="Grigoriev I."/>
            <person name="Martin F."/>
            <person name="Perotto S."/>
        </authorList>
    </citation>
    <scope>NUCLEOTIDE SEQUENCE [LARGE SCALE GENOMIC DNA]</scope>
    <source>
        <strain evidence="2 3">UAMH 7357</strain>
    </source>
</reference>
<evidence type="ECO:0000313" key="2">
    <source>
        <dbReference type="EMBL" id="PMD27698.1"/>
    </source>
</evidence>
<evidence type="ECO:0000313" key="3">
    <source>
        <dbReference type="Proteomes" id="UP000235672"/>
    </source>
</evidence>
<gene>
    <name evidence="2" type="ORF">NA56DRAFT_144005</name>
</gene>
<organism evidence="2 3">
    <name type="scientific">Hyaloscypha hepaticicola</name>
    <dbReference type="NCBI Taxonomy" id="2082293"/>
    <lineage>
        <taxon>Eukaryota</taxon>
        <taxon>Fungi</taxon>
        <taxon>Dikarya</taxon>
        <taxon>Ascomycota</taxon>
        <taxon>Pezizomycotina</taxon>
        <taxon>Leotiomycetes</taxon>
        <taxon>Helotiales</taxon>
        <taxon>Hyaloscyphaceae</taxon>
        <taxon>Hyaloscypha</taxon>
    </lineage>
</organism>
<sequence>MDGIRCSLSLKVYNISLGFALLIQHLNGTLSLIFPLSTSNAQGFLIIQKNQSFNRFLTDHHLDPPNKYKFGETKSRAIRASVTARQRRDLA</sequence>
<dbReference type="EMBL" id="KZ613465">
    <property type="protein sequence ID" value="PMD27698.1"/>
    <property type="molecule type" value="Genomic_DNA"/>
</dbReference>
<dbReference type="AlphaFoldDB" id="A0A2J6QN51"/>
<protein>
    <submittedName>
        <fullName evidence="2">Uncharacterized protein</fullName>
    </submittedName>
</protein>
<keyword evidence="1" id="KW-0472">Membrane</keyword>
<dbReference type="Proteomes" id="UP000235672">
    <property type="component" value="Unassembled WGS sequence"/>
</dbReference>
<keyword evidence="1" id="KW-1133">Transmembrane helix</keyword>
<keyword evidence="1" id="KW-0812">Transmembrane</keyword>
<accession>A0A2J6QN51</accession>